<evidence type="ECO:0000256" key="1">
    <source>
        <dbReference type="ARBA" id="ARBA00022741"/>
    </source>
</evidence>
<gene>
    <name evidence="7" type="ORF">S06H3_34879</name>
</gene>
<reference evidence="7" key="1">
    <citation type="journal article" date="2014" name="Front. Microbiol.">
        <title>High frequency of phylogenetically diverse reductive dehalogenase-homologous genes in deep subseafloor sedimentary metagenomes.</title>
        <authorList>
            <person name="Kawai M."/>
            <person name="Futagami T."/>
            <person name="Toyoda A."/>
            <person name="Takaki Y."/>
            <person name="Nishi S."/>
            <person name="Hori S."/>
            <person name="Arai W."/>
            <person name="Tsubouchi T."/>
            <person name="Morono Y."/>
            <person name="Uchiyama I."/>
            <person name="Ito T."/>
            <person name="Fujiyama A."/>
            <person name="Inagaki F."/>
            <person name="Takami H."/>
        </authorList>
    </citation>
    <scope>NUCLEOTIDE SEQUENCE</scope>
    <source>
        <strain evidence="7">Expedition CK06-06</strain>
    </source>
</reference>
<dbReference type="InterPro" id="IPR011545">
    <property type="entry name" value="DEAD/DEAH_box_helicase_dom"/>
</dbReference>
<evidence type="ECO:0008006" key="8">
    <source>
        <dbReference type="Google" id="ProtNLM"/>
    </source>
</evidence>
<dbReference type="SUPFAM" id="SSF52540">
    <property type="entry name" value="P-loop containing nucleoside triphosphate hydrolases"/>
    <property type="match status" value="2"/>
</dbReference>
<dbReference type="Pfam" id="PF00271">
    <property type="entry name" value="Helicase_C"/>
    <property type="match status" value="1"/>
</dbReference>
<organism evidence="7">
    <name type="scientific">marine sediment metagenome</name>
    <dbReference type="NCBI Taxonomy" id="412755"/>
    <lineage>
        <taxon>unclassified sequences</taxon>
        <taxon>metagenomes</taxon>
        <taxon>ecological metagenomes</taxon>
    </lineage>
</organism>
<feature type="non-terminal residue" evidence="7">
    <location>
        <position position="1"/>
    </location>
</feature>
<comment type="caution">
    <text evidence="7">The sequence shown here is derived from an EMBL/GenBank/DDBJ whole genome shotgun (WGS) entry which is preliminary data.</text>
</comment>
<feature type="domain" description="Helicase ATP-binding" evidence="5">
    <location>
        <begin position="18"/>
        <end position="189"/>
    </location>
</feature>
<dbReference type="InterPro" id="IPR044742">
    <property type="entry name" value="DEAD/DEAH_RhlB"/>
</dbReference>
<dbReference type="EMBL" id="BARV01020985">
    <property type="protein sequence ID" value="GAI19186.1"/>
    <property type="molecule type" value="Genomic_DNA"/>
</dbReference>
<feature type="non-terminal residue" evidence="7">
    <location>
        <position position="274"/>
    </location>
</feature>
<keyword evidence="3" id="KW-0347">Helicase</keyword>
<dbReference type="InterPro" id="IPR014001">
    <property type="entry name" value="Helicase_ATP-bd"/>
</dbReference>
<dbReference type="PROSITE" id="PS51192">
    <property type="entry name" value="HELICASE_ATP_BIND_1"/>
    <property type="match status" value="1"/>
</dbReference>
<dbReference type="InterPro" id="IPR027417">
    <property type="entry name" value="P-loop_NTPase"/>
</dbReference>
<evidence type="ECO:0000259" key="5">
    <source>
        <dbReference type="PROSITE" id="PS51192"/>
    </source>
</evidence>
<evidence type="ECO:0000256" key="3">
    <source>
        <dbReference type="ARBA" id="ARBA00022806"/>
    </source>
</evidence>
<dbReference type="PANTHER" id="PTHR47959">
    <property type="entry name" value="ATP-DEPENDENT RNA HELICASE RHLE-RELATED"/>
    <property type="match status" value="1"/>
</dbReference>
<dbReference type="InterPro" id="IPR001650">
    <property type="entry name" value="Helicase_C-like"/>
</dbReference>
<dbReference type="PANTHER" id="PTHR47959:SF13">
    <property type="entry name" value="ATP-DEPENDENT RNA HELICASE RHLE"/>
    <property type="match status" value="1"/>
</dbReference>
<dbReference type="GO" id="GO:0005829">
    <property type="term" value="C:cytosol"/>
    <property type="evidence" value="ECO:0007669"/>
    <property type="project" value="TreeGrafter"/>
</dbReference>
<dbReference type="GO" id="GO:0005524">
    <property type="term" value="F:ATP binding"/>
    <property type="evidence" value="ECO:0007669"/>
    <property type="project" value="UniProtKB-KW"/>
</dbReference>
<dbReference type="SMART" id="SM00487">
    <property type="entry name" value="DEXDc"/>
    <property type="match status" value="1"/>
</dbReference>
<name>X1MM98_9ZZZZ</name>
<dbReference type="Pfam" id="PF00270">
    <property type="entry name" value="DEAD"/>
    <property type="match status" value="1"/>
</dbReference>
<dbReference type="InterPro" id="IPR000629">
    <property type="entry name" value="RNA-helicase_DEAD-box_CS"/>
</dbReference>
<dbReference type="PROSITE" id="PS00039">
    <property type="entry name" value="DEAD_ATP_HELICASE"/>
    <property type="match status" value="1"/>
</dbReference>
<dbReference type="InterPro" id="IPR050079">
    <property type="entry name" value="DEAD_box_RNA_helicase"/>
</dbReference>
<dbReference type="Gene3D" id="3.40.50.300">
    <property type="entry name" value="P-loop containing nucleotide triphosphate hydrolases"/>
    <property type="match status" value="2"/>
</dbReference>
<proteinExistence type="predicted"/>
<dbReference type="AlphaFoldDB" id="X1MM98"/>
<dbReference type="GO" id="GO:0003676">
    <property type="term" value="F:nucleic acid binding"/>
    <property type="evidence" value="ECO:0007669"/>
    <property type="project" value="InterPro"/>
</dbReference>
<keyword evidence="1" id="KW-0547">Nucleotide-binding</keyword>
<sequence length="274" mass="30323">GVQALGYITPTPIQLKSIPPIMQGRDIIGLAQTGTGKTAAFVLPILQRLLQGPRGRIRALIVSPTRELAEQTCETIYDLGRQTGLQGIAIYGGVSMEQQTRQLIKGVEIIAACPGRLLDHLWKGTVDLSHLEVLVIDEADRMFDMGFLPDIRNILRCLIKPRQTLLFSATMPNDIRRLVQEILHDPVTVQIGRTVPATTVSHALYPVKQHLKTSLLKELLSKTKTESVLIFTRTKHRAERVAQQLAKAGYRVASLQGNMPQSQRQAALDGFRDG</sequence>
<evidence type="ECO:0000256" key="4">
    <source>
        <dbReference type="ARBA" id="ARBA00022840"/>
    </source>
</evidence>
<dbReference type="GO" id="GO:0003724">
    <property type="term" value="F:RNA helicase activity"/>
    <property type="evidence" value="ECO:0007669"/>
    <property type="project" value="TreeGrafter"/>
</dbReference>
<evidence type="ECO:0000256" key="2">
    <source>
        <dbReference type="ARBA" id="ARBA00022801"/>
    </source>
</evidence>
<feature type="domain" description="Helicase C-terminal" evidence="6">
    <location>
        <begin position="215"/>
        <end position="274"/>
    </location>
</feature>
<dbReference type="CDD" id="cd00268">
    <property type="entry name" value="DEADc"/>
    <property type="match status" value="1"/>
</dbReference>
<evidence type="ECO:0000259" key="6">
    <source>
        <dbReference type="PROSITE" id="PS51194"/>
    </source>
</evidence>
<keyword evidence="2" id="KW-0378">Hydrolase</keyword>
<keyword evidence="4" id="KW-0067">ATP-binding</keyword>
<dbReference type="PROSITE" id="PS51194">
    <property type="entry name" value="HELICASE_CTER"/>
    <property type="match status" value="1"/>
</dbReference>
<dbReference type="GO" id="GO:0016787">
    <property type="term" value="F:hydrolase activity"/>
    <property type="evidence" value="ECO:0007669"/>
    <property type="project" value="UniProtKB-KW"/>
</dbReference>
<evidence type="ECO:0000313" key="7">
    <source>
        <dbReference type="EMBL" id="GAI19186.1"/>
    </source>
</evidence>
<protein>
    <recommendedName>
        <fullName evidence="8">Helicase ATP-binding domain-containing protein</fullName>
    </recommendedName>
</protein>
<accession>X1MM98</accession>